<reference evidence="1" key="2">
    <citation type="submission" date="2010-03" db="EMBL/GenBank/DDBJ databases">
        <authorList>
            <person name="Pajon A."/>
        </authorList>
    </citation>
    <scope>NUCLEOTIDE SEQUENCE</scope>
    <source>
        <strain evidence="1">Type strain: 18P13</strain>
    </source>
</reference>
<dbReference type="KEGG" id="rch:RUM_15260"/>
<proteinExistence type="predicted"/>
<dbReference type="HOGENOM" id="CLU_1804785_0_0_9"/>
<dbReference type="AlphaFoldDB" id="D4LDC5"/>
<dbReference type="EMBL" id="FP929052">
    <property type="protein sequence ID" value="CBL17620.1"/>
    <property type="molecule type" value="Genomic_DNA"/>
</dbReference>
<reference evidence="1" key="1">
    <citation type="submission" date="2010-03" db="EMBL/GenBank/DDBJ databases">
        <title>The genome sequence of Ruminococcus sp. 18P13.</title>
        <authorList>
            <consortium name="metaHIT consortium -- http://www.metahit.eu/"/>
            <person name="Pajon A."/>
            <person name="Turner K."/>
            <person name="Parkhill J."/>
            <person name="Bernalier A."/>
        </authorList>
    </citation>
    <scope>NUCLEOTIDE SEQUENCE [LARGE SCALE GENOMIC DNA]</scope>
    <source>
        <strain evidence="1">Type strain: 18P13</strain>
    </source>
</reference>
<dbReference type="BioCyc" id="RCHA213810:RUM_RS07430-MONOMER"/>
<accession>D4LDC5</accession>
<sequence length="143" mass="15550">MFAKASTRQKMIAIASAAVLLTAASIGFFLRPSKPFSTLKSDEIQEALLYTESGTKSVQLSWEEINQAVEMLNGLQVSHRDKTPDSNTLARQTISLCMIRQDHTGIVISSDGSTGWIISGEGWQADPDSARSLSMLAQNKADM</sequence>
<organism evidence="1 2">
    <name type="scientific">Ruminococcus champanellensis (strain DSM 18848 / JCM 17042 / KCTC 15320 / 18P13)</name>
    <dbReference type="NCBI Taxonomy" id="213810"/>
    <lineage>
        <taxon>Bacteria</taxon>
        <taxon>Bacillati</taxon>
        <taxon>Bacillota</taxon>
        <taxon>Clostridia</taxon>
        <taxon>Eubacteriales</taxon>
        <taxon>Oscillospiraceae</taxon>
        <taxon>Ruminococcus</taxon>
    </lineage>
</organism>
<name>D4LDC5_RUMC1</name>
<dbReference type="GeneID" id="83156245"/>
<keyword evidence="2" id="KW-1185">Reference proteome</keyword>
<evidence type="ECO:0000313" key="2">
    <source>
        <dbReference type="Proteomes" id="UP000007054"/>
    </source>
</evidence>
<evidence type="ECO:0000313" key="1">
    <source>
        <dbReference type="EMBL" id="CBL17620.1"/>
    </source>
</evidence>
<protein>
    <submittedName>
        <fullName evidence="1">Uncharacterized protein</fullName>
    </submittedName>
</protein>
<dbReference type="RefSeq" id="WP_015558526.1">
    <property type="nucleotide sequence ID" value="NC_021039.1"/>
</dbReference>
<gene>
    <name evidence="1" type="ordered locus">RUM_15260</name>
</gene>
<dbReference type="Proteomes" id="UP000007054">
    <property type="component" value="Chromosome"/>
</dbReference>
<dbReference type="PATRIC" id="fig|213810.4.peg.1424"/>